<evidence type="ECO:0000313" key="6">
    <source>
        <dbReference type="EMBL" id="GFR40749.1"/>
    </source>
</evidence>
<evidence type="ECO:0000259" key="5">
    <source>
        <dbReference type="PROSITE" id="PS50222"/>
    </source>
</evidence>
<feature type="compositionally biased region" description="Low complexity" evidence="4">
    <location>
        <begin position="35"/>
        <end position="49"/>
    </location>
</feature>
<dbReference type="Proteomes" id="UP001054857">
    <property type="component" value="Unassembled WGS sequence"/>
</dbReference>
<dbReference type="PANTHER" id="PTHR34524">
    <property type="entry name" value="CALCYPHOSIN"/>
    <property type="match status" value="1"/>
</dbReference>
<sequence>MLTISQSRSSTRVQAPPGGHSSISLGGAADPPLSPTKAAAAPEADVAPPETSPVVVVAEPETADVAGLAAVEDGPSLELLKLQAIGALAGAEDAPEVRDAITVLLKQLQIASAAKKENSEEPGLAAPVDAEAAAAATDPGSVALAALKTALKLRGTHGIISIGRKFRSMDEDGDRKLSYDEFKRGLLDMKLGMSEADMTRLFRHFDKDASGYITFDELLYGLRGELNERRLEMVRRCFKVLDKKGEGKVTLADMERRYDASRHPDVVAGTKTQRMVLLEFLGVFESAGGGTKGDGLVEFEEFKSYYTQVSANIDPGNSGDDYFELMMRNVWHVSGGEGWCANTTCKRVLVVLEDDTQNVMELTDDFDVDVKDLTAVKAKLAEQGVTGIKSVALYGDMAAVDSISGGGGSGASTPRGSPAPSSEPTFRPSTGGRRGGDHNRSSIIFG</sequence>
<dbReference type="SUPFAM" id="SSF47473">
    <property type="entry name" value="EF-hand"/>
    <property type="match status" value="1"/>
</dbReference>
<feature type="region of interest" description="Disordered" evidence="4">
    <location>
        <begin position="1"/>
        <end position="52"/>
    </location>
</feature>
<feature type="domain" description="EF-hand" evidence="5">
    <location>
        <begin position="166"/>
        <end position="192"/>
    </location>
</feature>
<keyword evidence="1" id="KW-0479">Metal-binding</keyword>
<gene>
    <name evidence="6" type="ORF">Agub_g1359</name>
</gene>
<dbReference type="InterPro" id="IPR002048">
    <property type="entry name" value="EF_hand_dom"/>
</dbReference>
<evidence type="ECO:0000256" key="2">
    <source>
        <dbReference type="ARBA" id="ARBA00022737"/>
    </source>
</evidence>
<dbReference type="GO" id="GO:0005509">
    <property type="term" value="F:calcium ion binding"/>
    <property type="evidence" value="ECO:0007669"/>
    <property type="project" value="InterPro"/>
</dbReference>
<organism evidence="6 7">
    <name type="scientific">Astrephomene gubernaculifera</name>
    <dbReference type="NCBI Taxonomy" id="47775"/>
    <lineage>
        <taxon>Eukaryota</taxon>
        <taxon>Viridiplantae</taxon>
        <taxon>Chlorophyta</taxon>
        <taxon>core chlorophytes</taxon>
        <taxon>Chlorophyceae</taxon>
        <taxon>CS clade</taxon>
        <taxon>Chlamydomonadales</taxon>
        <taxon>Astrephomenaceae</taxon>
        <taxon>Astrephomene</taxon>
    </lineage>
</organism>
<evidence type="ECO:0000256" key="3">
    <source>
        <dbReference type="ARBA" id="ARBA00022837"/>
    </source>
</evidence>
<feature type="domain" description="EF-hand" evidence="5">
    <location>
        <begin position="229"/>
        <end position="264"/>
    </location>
</feature>
<feature type="compositionally biased region" description="Polar residues" evidence="4">
    <location>
        <begin position="1"/>
        <end position="13"/>
    </location>
</feature>
<dbReference type="InterPro" id="IPR011992">
    <property type="entry name" value="EF-hand-dom_pair"/>
</dbReference>
<name>A0AAD3DGB6_9CHLO</name>
<dbReference type="SMART" id="SM00054">
    <property type="entry name" value="EFh"/>
    <property type="match status" value="3"/>
</dbReference>
<feature type="compositionally biased region" description="Low complexity" evidence="4">
    <location>
        <begin position="411"/>
        <end position="422"/>
    </location>
</feature>
<dbReference type="Pfam" id="PF13499">
    <property type="entry name" value="EF-hand_7"/>
    <property type="match status" value="1"/>
</dbReference>
<accession>A0AAD3DGB6</accession>
<evidence type="ECO:0000313" key="7">
    <source>
        <dbReference type="Proteomes" id="UP001054857"/>
    </source>
</evidence>
<evidence type="ECO:0000256" key="4">
    <source>
        <dbReference type="SAM" id="MobiDB-lite"/>
    </source>
</evidence>
<dbReference type="PROSITE" id="PS50222">
    <property type="entry name" value="EF_HAND_2"/>
    <property type="match status" value="3"/>
</dbReference>
<dbReference type="InterPro" id="IPR051581">
    <property type="entry name" value="Ca-bind"/>
</dbReference>
<feature type="domain" description="EF-hand" evidence="5">
    <location>
        <begin position="193"/>
        <end position="228"/>
    </location>
</feature>
<keyword evidence="3" id="KW-0106">Calcium</keyword>
<protein>
    <recommendedName>
        <fullName evidence="5">EF-hand domain-containing protein</fullName>
    </recommendedName>
</protein>
<comment type="caution">
    <text evidence="6">The sequence shown here is derived from an EMBL/GenBank/DDBJ whole genome shotgun (WGS) entry which is preliminary data.</text>
</comment>
<dbReference type="EMBL" id="BMAR01000001">
    <property type="protein sequence ID" value="GFR40749.1"/>
    <property type="molecule type" value="Genomic_DNA"/>
</dbReference>
<reference evidence="6 7" key="1">
    <citation type="journal article" date="2021" name="Sci. Rep.">
        <title>Genome sequencing of the multicellular alga Astrephomene provides insights into convergent evolution of germ-soma differentiation.</title>
        <authorList>
            <person name="Yamashita S."/>
            <person name="Yamamoto K."/>
            <person name="Matsuzaki R."/>
            <person name="Suzuki S."/>
            <person name="Yamaguchi H."/>
            <person name="Hirooka S."/>
            <person name="Minakuchi Y."/>
            <person name="Miyagishima S."/>
            <person name="Kawachi M."/>
            <person name="Toyoda A."/>
            <person name="Nozaki H."/>
        </authorList>
    </citation>
    <scope>NUCLEOTIDE SEQUENCE [LARGE SCALE GENOMIC DNA]</scope>
    <source>
        <strain evidence="6 7">NIES-4017</strain>
    </source>
</reference>
<dbReference type="CDD" id="cd00051">
    <property type="entry name" value="EFh"/>
    <property type="match status" value="1"/>
</dbReference>
<dbReference type="PROSITE" id="PS00018">
    <property type="entry name" value="EF_HAND_1"/>
    <property type="match status" value="2"/>
</dbReference>
<dbReference type="AlphaFoldDB" id="A0AAD3DGB6"/>
<keyword evidence="7" id="KW-1185">Reference proteome</keyword>
<feature type="region of interest" description="Disordered" evidence="4">
    <location>
        <begin position="405"/>
        <end position="446"/>
    </location>
</feature>
<dbReference type="PANTHER" id="PTHR34524:SF6">
    <property type="entry name" value="CALCYPHOSINE LIKE"/>
    <property type="match status" value="1"/>
</dbReference>
<evidence type="ECO:0000256" key="1">
    <source>
        <dbReference type="ARBA" id="ARBA00022723"/>
    </source>
</evidence>
<proteinExistence type="predicted"/>
<dbReference type="Gene3D" id="1.10.238.10">
    <property type="entry name" value="EF-hand"/>
    <property type="match status" value="2"/>
</dbReference>
<dbReference type="InterPro" id="IPR018247">
    <property type="entry name" value="EF_Hand_1_Ca_BS"/>
</dbReference>
<keyword evidence="2" id="KW-0677">Repeat</keyword>